<name>A0A6A5UDE4_9PLEO</name>
<keyword evidence="1" id="KW-0479">Metal-binding</keyword>
<evidence type="ECO:0000313" key="5">
    <source>
        <dbReference type="EMBL" id="KAF1962330.1"/>
    </source>
</evidence>
<evidence type="ECO:0000259" key="4">
    <source>
        <dbReference type="PROSITE" id="PS50103"/>
    </source>
</evidence>
<accession>A0A6A5UDE4</accession>
<sequence>MDAIADCPISYEELLAALTHECELRRQAEADLKEEREAHAATDQKLALAEEEVRGWRAEDVDAESLGEELANNLFVNNAEQQITIHALEQEEQRKKQAIESLTNAMGGMGFGEDQDLEERKRKKPRVAEKSVAQPYDHICPYWKAGRCRRGLDCTAGLHPGKQSDYAMSGKAGEVEKDTQMGGA</sequence>
<evidence type="ECO:0000256" key="1">
    <source>
        <dbReference type="PROSITE-ProRule" id="PRU00723"/>
    </source>
</evidence>
<dbReference type="InterPro" id="IPR000571">
    <property type="entry name" value="Znf_CCCH"/>
</dbReference>
<feature type="region of interest" description="Disordered" evidence="3">
    <location>
        <begin position="159"/>
        <end position="184"/>
    </location>
</feature>
<reference evidence="5" key="1">
    <citation type="journal article" date="2020" name="Stud. Mycol.">
        <title>101 Dothideomycetes genomes: a test case for predicting lifestyles and emergence of pathogens.</title>
        <authorList>
            <person name="Haridas S."/>
            <person name="Albert R."/>
            <person name="Binder M."/>
            <person name="Bloem J."/>
            <person name="Labutti K."/>
            <person name="Salamov A."/>
            <person name="Andreopoulos B."/>
            <person name="Baker S."/>
            <person name="Barry K."/>
            <person name="Bills G."/>
            <person name="Bluhm B."/>
            <person name="Cannon C."/>
            <person name="Castanera R."/>
            <person name="Culley D."/>
            <person name="Daum C."/>
            <person name="Ezra D."/>
            <person name="Gonzalez J."/>
            <person name="Henrissat B."/>
            <person name="Kuo A."/>
            <person name="Liang C."/>
            <person name="Lipzen A."/>
            <person name="Lutzoni F."/>
            <person name="Magnuson J."/>
            <person name="Mondo S."/>
            <person name="Nolan M."/>
            <person name="Ohm R."/>
            <person name="Pangilinan J."/>
            <person name="Park H.-J."/>
            <person name="Ramirez L."/>
            <person name="Alfaro M."/>
            <person name="Sun H."/>
            <person name="Tritt A."/>
            <person name="Yoshinaga Y."/>
            <person name="Zwiers L.-H."/>
            <person name="Turgeon B."/>
            <person name="Goodwin S."/>
            <person name="Spatafora J."/>
            <person name="Crous P."/>
            <person name="Grigoriev I."/>
        </authorList>
    </citation>
    <scope>NUCLEOTIDE SEQUENCE</scope>
    <source>
        <strain evidence="5">CBS 675.92</strain>
    </source>
</reference>
<keyword evidence="6" id="KW-1185">Reference proteome</keyword>
<feature type="compositionally biased region" description="Basic and acidic residues" evidence="3">
    <location>
        <begin position="173"/>
        <end position="184"/>
    </location>
</feature>
<dbReference type="AlphaFoldDB" id="A0A6A5UDE4"/>
<dbReference type="EMBL" id="ML976979">
    <property type="protein sequence ID" value="KAF1962330.1"/>
    <property type="molecule type" value="Genomic_DNA"/>
</dbReference>
<evidence type="ECO:0000256" key="2">
    <source>
        <dbReference type="SAM" id="Coils"/>
    </source>
</evidence>
<dbReference type="PROSITE" id="PS50103">
    <property type="entry name" value="ZF_C3H1"/>
    <property type="match status" value="1"/>
</dbReference>
<evidence type="ECO:0000313" key="6">
    <source>
        <dbReference type="Proteomes" id="UP000800035"/>
    </source>
</evidence>
<feature type="domain" description="C3H1-type" evidence="4">
    <location>
        <begin position="139"/>
        <end position="162"/>
    </location>
</feature>
<protein>
    <recommendedName>
        <fullName evidence="4">C3H1-type domain-containing protein</fullName>
    </recommendedName>
</protein>
<dbReference type="GO" id="GO:0008270">
    <property type="term" value="F:zinc ion binding"/>
    <property type="evidence" value="ECO:0007669"/>
    <property type="project" value="UniProtKB-KW"/>
</dbReference>
<feature type="region of interest" description="Disordered" evidence="3">
    <location>
        <begin position="106"/>
        <end position="130"/>
    </location>
</feature>
<proteinExistence type="predicted"/>
<keyword evidence="1" id="KW-0863">Zinc-finger</keyword>
<gene>
    <name evidence="5" type="ORF">CC80DRAFT_542647</name>
</gene>
<dbReference type="Proteomes" id="UP000800035">
    <property type="component" value="Unassembled WGS sequence"/>
</dbReference>
<feature type="coiled-coil region" evidence="2">
    <location>
        <begin position="25"/>
        <end position="52"/>
    </location>
</feature>
<keyword evidence="2" id="KW-0175">Coiled coil</keyword>
<organism evidence="5 6">
    <name type="scientific">Byssothecium circinans</name>
    <dbReference type="NCBI Taxonomy" id="147558"/>
    <lineage>
        <taxon>Eukaryota</taxon>
        <taxon>Fungi</taxon>
        <taxon>Dikarya</taxon>
        <taxon>Ascomycota</taxon>
        <taxon>Pezizomycotina</taxon>
        <taxon>Dothideomycetes</taxon>
        <taxon>Pleosporomycetidae</taxon>
        <taxon>Pleosporales</taxon>
        <taxon>Massarineae</taxon>
        <taxon>Massarinaceae</taxon>
        <taxon>Byssothecium</taxon>
    </lineage>
</organism>
<keyword evidence="1" id="KW-0862">Zinc</keyword>
<feature type="zinc finger region" description="C3H1-type" evidence="1">
    <location>
        <begin position="139"/>
        <end position="162"/>
    </location>
</feature>
<evidence type="ECO:0000256" key="3">
    <source>
        <dbReference type="SAM" id="MobiDB-lite"/>
    </source>
</evidence>